<feature type="region of interest" description="Disordered" evidence="1">
    <location>
        <begin position="126"/>
        <end position="156"/>
    </location>
</feature>
<dbReference type="Proteomes" id="UP000186817">
    <property type="component" value="Unassembled WGS sequence"/>
</dbReference>
<feature type="compositionally biased region" description="Polar residues" evidence="1">
    <location>
        <begin position="134"/>
        <end position="149"/>
    </location>
</feature>
<name>A0A1Q9C9P6_SYMMI</name>
<evidence type="ECO:0000256" key="1">
    <source>
        <dbReference type="SAM" id="MobiDB-lite"/>
    </source>
</evidence>
<keyword evidence="3" id="KW-1185">Reference proteome</keyword>
<accession>A0A1Q9C9P6</accession>
<gene>
    <name evidence="2" type="ORF">AK812_SmicGene40026</name>
</gene>
<comment type="caution">
    <text evidence="2">The sequence shown here is derived from an EMBL/GenBank/DDBJ whole genome shotgun (WGS) entry which is preliminary data.</text>
</comment>
<evidence type="ECO:0000313" key="2">
    <source>
        <dbReference type="EMBL" id="OLP79662.1"/>
    </source>
</evidence>
<sequence length="354" mass="38580">MQRLTSSAVEGKLLQDSPSDGIGGTVEKRLLLKVTLFPQPFRLLHDTLHPSVCTNAPKGNTYSFQATKFFRAAMIIVSIRRDTRAHLAWLISSDGIGLEADLVVTGIHPSGEYWLEAVVEDANPRVPLEERPSPSASISSPGRTASRSTGPPEKDAPAEVRYMRAAQLLQDAFNGPAEREPEPQPGNEADHSPAKMRTMQMSWSSLPLEQTTTPRSMAPAPAPRPVVPARFVSACSRTLSTSAFASSSPGQEHREIHVPPASARLRWSFSDAHVAHNPQVITAPTPWRAVTSVPLASNPRSVSPTRLVASTPGSKVLQSRTSTSRTASNRWEHEKQQTSWHFSLCMLKGRLVPS</sequence>
<protein>
    <submittedName>
        <fullName evidence="2">Uncharacterized protein</fullName>
    </submittedName>
</protein>
<dbReference type="OrthoDB" id="433192at2759"/>
<feature type="region of interest" description="Disordered" evidence="1">
    <location>
        <begin position="298"/>
        <end position="332"/>
    </location>
</feature>
<evidence type="ECO:0000313" key="3">
    <source>
        <dbReference type="Proteomes" id="UP000186817"/>
    </source>
</evidence>
<reference evidence="2 3" key="1">
    <citation type="submission" date="2016-02" db="EMBL/GenBank/DDBJ databases">
        <title>Genome analysis of coral dinoflagellate symbionts highlights evolutionary adaptations to a symbiotic lifestyle.</title>
        <authorList>
            <person name="Aranda M."/>
            <person name="Li Y."/>
            <person name="Liew Y.J."/>
            <person name="Baumgarten S."/>
            <person name="Simakov O."/>
            <person name="Wilson M."/>
            <person name="Piel J."/>
            <person name="Ashoor H."/>
            <person name="Bougouffa S."/>
            <person name="Bajic V.B."/>
            <person name="Ryu T."/>
            <person name="Ravasi T."/>
            <person name="Bayer T."/>
            <person name="Micklem G."/>
            <person name="Kim H."/>
            <person name="Bhak J."/>
            <person name="Lajeunesse T.C."/>
            <person name="Voolstra C.R."/>
        </authorList>
    </citation>
    <scope>NUCLEOTIDE SEQUENCE [LARGE SCALE GENOMIC DNA]</scope>
    <source>
        <strain evidence="2 3">CCMP2467</strain>
    </source>
</reference>
<dbReference type="AlphaFoldDB" id="A0A1Q9C9P6"/>
<proteinExistence type="predicted"/>
<feature type="compositionally biased region" description="Low complexity" evidence="1">
    <location>
        <begin position="319"/>
        <end position="329"/>
    </location>
</feature>
<organism evidence="2 3">
    <name type="scientific">Symbiodinium microadriaticum</name>
    <name type="common">Dinoflagellate</name>
    <name type="synonym">Zooxanthella microadriatica</name>
    <dbReference type="NCBI Taxonomy" id="2951"/>
    <lineage>
        <taxon>Eukaryota</taxon>
        <taxon>Sar</taxon>
        <taxon>Alveolata</taxon>
        <taxon>Dinophyceae</taxon>
        <taxon>Suessiales</taxon>
        <taxon>Symbiodiniaceae</taxon>
        <taxon>Symbiodinium</taxon>
    </lineage>
</organism>
<dbReference type="EMBL" id="LSRX01001460">
    <property type="protein sequence ID" value="OLP79662.1"/>
    <property type="molecule type" value="Genomic_DNA"/>
</dbReference>